<evidence type="ECO:0000256" key="5">
    <source>
        <dbReference type="ARBA" id="ARBA00023136"/>
    </source>
</evidence>
<feature type="domain" description="MARVEL" evidence="10">
    <location>
        <begin position="45"/>
        <end position="247"/>
    </location>
</feature>
<evidence type="ECO:0000313" key="11">
    <source>
        <dbReference type="Proteomes" id="UP000694843"/>
    </source>
</evidence>
<feature type="transmembrane region" description="Helical" evidence="9">
    <location>
        <begin position="127"/>
        <end position="149"/>
    </location>
</feature>
<keyword evidence="5 7" id="KW-0472">Membrane</keyword>
<dbReference type="InterPro" id="IPR008253">
    <property type="entry name" value="Marvel"/>
</dbReference>
<evidence type="ECO:0000256" key="7">
    <source>
        <dbReference type="PROSITE-ProRule" id="PRU00581"/>
    </source>
</evidence>
<sequence length="279" mass="31254">MDSAQQPMPMQYDMQPPPVYMEQPPPTSLNMQVFLQLVANMNWQVVKEPRGFMKILQFLFTICAFATTTSYAASFSFVVKCSGLTDSMITGVVQYDFRLDHLHMRQKVCGVEQNILVSGDASSDAQFFVAVGVLAWLYVIAALILYTIFSPMYAANPLLPVIDCGMHALFAVLYLASSSAWANSLSMLKHATSFDTLVMENPHLCPEDKCFSHSSPAYGKLDVSIILGFLNLFLFASNIWFLYKETSFFQAMKQQQQQQQDFAGGQQPGVPPQTLPQQY</sequence>
<dbReference type="KEGG" id="hazt:108680885"/>
<dbReference type="InterPro" id="IPR001285">
    <property type="entry name" value="Synaptophysin/porin"/>
</dbReference>
<feature type="transmembrane region" description="Helical" evidence="9">
    <location>
        <begin position="58"/>
        <end position="79"/>
    </location>
</feature>
<feature type="compositionally biased region" description="Pro residues" evidence="8">
    <location>
        <begin position="269"/>
        <end position="279"/>
    </location>
</feature>
<dbReference type="Proteomes" id="UP000694843">
    <property type="component" value="Unplaced"/>
</dbReference>
<reference evidence="12" key="1">
    <citation type="submission" date="2025-08" db="UniProtKB">
        <authorList>
            <consortium name="RefSeq"/>
        </authorList>
    </citation>
    <scope>IDENTIFICATION</scope>
    <source>
        <tissue evidence="12">Whole organism</tissue>
    </source>
</reference>
<evidence type="ECO:0000256" key="4">
    <source>
        <dbReference type="ARBA" id="ARBA00022989"/>
    </source>
</evidence>
<gene>
    <name evidence="12" type="primary">LOC108680885</name>
</gene>
<keyword evidence="11" id="KW-1185">Reference proteome</keyword>
<dbReference type="AlphaFoldDB" id="A0A8B7PGM6"/>
<evidence type="ECO:0000259" key="10">
    <source>
        <dbReference type="PROSITE" id="PS51225"/>
    </source>
</evidence>
<feature type="transmembrane region" description="Helical" evidence="9">
    <location>
        <begin position="161"/>
        <end position="182"/>
    </location>
</feature>
<feature type="region of interest" description="Disordered" evidence="8">
    <location>
        <begin position="260"/>
        <end position="279"/>
    </location>
</feature>
<accession>A0A8B7PGM6</accession>
<proteinExistence type="inferred from homology"/>
<evidence type="ECO:0000256" key="9">
    <source>
        <dbReference type="SAM" id="Phobius"/>
    </source>
</evidence>
<keyword evidence="3 7" id="KW-0812">Transmembrane</keyword>
<dbReference type="PROSITE" id="PS51225">
    <property type="entry name" value="MARVEL"/>
    <property type="match status" value="1"/>
</dbReference>
<dbReference type="GO" id="GO:0030672">
    <property type="term" value="C:synaptic vesicle membrane"/>
    <property type="evidence" value="ECO:0007669"/>
    <property type="project" value="TreeGrafter"/>
</dbReference>
<dbReference type="PRINTS" id="PR00220">
    <property type="entry name" value="SYNAPTOPHYSN"/>
</dbReference>
<dbReference type="RefSeq" id="XP_018025298.1">
    <property type="nucleotide sequence ID" value="XM_018169809.2"/>
</dbReference>
<evidence type="ECO:0000256" key="8">
    <source>
        <dbReference type="SAM" id="MobiDB-lite"/>
    </source>
</evidence>
<evidence type="ECO:0000256" key="2">
    <source>
        <dbReference type="ARBA" id="ARBA00006476"/>
    </source>
</evidence>
<evidence type="ECO:0000256" key="3">
    <source>
        <dbReference type="ARBA" id="ARBA00022692"/>
    </source>
</evidence>
<dbReference type="OrthoDB" id="10006326at2759"/>
<keyword evidence="6" id="KW-0325">Glycoprotein</keyword>
<evidence type="ECO:0000313" key="12">
    <source>
        <dbReference type="RefSeq" id="XP_018025298.1"/>
    </source>
</evidence>
<dbReference type="GeneID" id="108680885"/>
<dbReference type="PANTHER" id="PTHR10306">
    <property type="entry name" value="SYNAPTOPHYSIN"/>
    <property type="match status" value="1"/>
</dbReference>
<name>A0A8B7PGM6_HYAAZ</name>
<protein>
    <submittedName>
        <fullName evidence="12">Synaptophysin</fullName>
    </submittedName>
</protein>
<dbReference type="OMA" id="VYIGYKH"/>
<feature type="transmembrane region" description="Helical" evidence="9">
    <location>
        <begin position="223"/>
        <end position="243"/>
    </location>
</feature>
<comment type="subcellular location">
    <subcellularLocation>
        <location evidence="1">Membrane</location>
        <topology evidence="1">Multi-pass membrane protein</topology>
    </subcellularLocation>
</comment>
<dbReference type="PANTHER" id="PTHR10306:SF17">
    <property type="entry name" value="MARVEL DOMAIN-CONTAINING PROTEIN"/>
    <property type="match status" value="1"/>
</dbReference>
<organism evidence="11 12">
    <name type="scientific">Hyalella azteca</name>
    <name type="common">Amphipod</name>
    <dbReference type="NCBI Taxonomy" id="294128"/>
    <lineage>
        <taxon>Eukaryota</taxon>
        <taxon>Metazoa</taxon>
        <taxon>Ecdysozoa</taxon>
        <taxon>Arthropoda</taxon>
        <taxon>Crustacea</taxon>
        <taxon>Multicrustacea</taxon>
        <taxon>Malacostraca</taxon>
        <taxon>Eumalacostraca</taxon>
        <taxon>Peracarida</taxon>
        <taxon>Amphipoda</taxon>
        <taxon>Senticaudata</taxon>
        <taxon>Talitrida</taxon>
        <taxon>Talitroidea</taxon>
        <taxon>Hyalellidae</taxon>
        <taxon>Hyalella</taxon>
    </lineage>
</organism>
<evidence type="ECO:0000256" key="1">
    <source>
        <dbReference type="ARBA" id="ARBA00004141"/>
    </source>
</evidence>
<keyword evidence="4 9" id="KW-1133">Transmembrane helix</keyword>
<evidence type="ECO:0000256" key="6">
    <source>
        <dbReference type="ARBA" id="ARBA00023180"/>
    </source>
</evidence>
<comment type="similarity">
    <text evidence="2">Belongs to the synaptophysin/synaptobrevin family.</text>
</comment>
<dbReference type="Pfam" id="PF01284">
    <property type="entry name" value="MARVEL"/>
    <property type="match status" value="1"/>
</dbReference>